<dbReference type="EMBL" id="NXGX01000006">
    <property type="protein sequence ID" value="PKR57516.1"/>
    <property type="molecule type" value="Genomic_DNA"/>
</dbReference>
<protein>
    <submittedName>
        <fullName evidence="2">Uncharacterized protein</fullName>
    </submittedName>
</protein>
<comment type="caution">
    <text evidence="2">The sequence shown here is derived from an EMBL/GenBank/DDBJ whole genome shotgun (WGS) entry which is preliminary data.</text>
</comment>
<proteinExistence type="predicted"/>
<evidence type="ECO:0000256" key="1">
    <source>
        <dbReference type="SAM" id="Phobius"/>
    </source>
</evidence>
<name>A0A2N3L461_9PROT</name>
<dbReference type="AlphaFoldDB" id="A0A2N3L461"/>
<gene>
    <name evidence="2" type="ORF">COO92_16375</name>
</gene>
<feature type="transmembrane region" description="Helical" evidence="1">
    <location>
        <begin position="7"/>
        <end position="27"/>
    </location>
</feature>
<keyword evidence="1" id="KW-0812">Transmembrane</keyword>
<evidence type="ECO:0000313" key="2">
    <source>
        <dbReference type="EMBL" id="PKR57516.1"/>
    </source>
</evidence>
<accession>A0A2N3L461</accession>
<keyword evidence="1" id="KW-0472">Membrane</keyword>
<organism evidence="2 3">
    <name type="scientific">Thalassospira lohafexi</name>
    <dbReference type="NCBI Taxonomy" id="744227"/>
    <lineage>
        <taxon>Bacteria</taxon>
        <taxon>Pseudomonadati</taxon>
        <taxon>Pseudomonadota</taxon>
        <taxon>Alphaproteobacteria</taxon>
        <taxon>Rhodospirillales</taxon>
        <taxon>Thalassospiraceae</taxon>
        <taxon>Thalassospira</taxon>
    </lineage>
</organism>
<keyword evidence="1" id="KW-1133">Transmembrane helix</keyword>
<feature type="transmembrane region" description="Helical" evidence="1">
    <location>
        <begin position="33"/>
        <end position="58"/>
    </location>
</feature>
<evidence type="ECO:0000313" key="3">
    <source>
        <dbReference type="Proteomes" id="UP000233332"/>
    </source>
</evidence>
<dbReference type="Proteomes" id="UP000233332">
    <property type="component" value="Unassembled WGS sequence"/>
</dbReference>
<sequence>MTVWGIFVQAIAILIGAAVLGGGSWLFGAPAWLWAIMAIVGAALGWVCLWVVIAVAMCKGG</sequence>
<reference evidence="2 3" key="1">
    <citation type="submission" date="2017-09" db="EMBL/GenBank/DDBJ databases">
        <title>Biodiversity and function of Thalassospira species in the particle-attached aromatic-hydrocarbon-degrading consortia from the surface seawater of the China South Sea.</title>
        <authorList>
            <person name="Dong C."/>
            <person name="Lai Q."/>
            <person name="Shao Z."/>
        </authorList>
    </citation>
    <scope>NUCLEOTIDE SEQUENCE [LARGE SCALE GENOMIC DNA]</scope>
    <source>
        <strain evidence="2 3">139Z-12</strain>
    </source>
</reference>
<dbReference type="RefSeq" id="WP_101303832.1">
    <property type="nucleotide sequence ID" value="NZ_NXGX01000006.1"/>
</dbReference>
<keyword evidence="3" id="KW-1185">Reference proteome</keyword>